<accession>A0A8H3P3A0</accession>
<feature type="domain" description="CHAT" evidence="1">
    <location>
        <begin position="330"/>
        <end position="594"/>
    </location>
</feature>
<evidence type="ECO:0000313" key="2">
    <source>
        <dbReference type="EMBL" id="GFF40872.1"/>
    </source>
</evidence>
<dbReference type="Gene3D" id="1.25.40.10">
    <property type="entry name" value="Tetratricopeptide repeat domain"/>
    <property type="match status" value="1"/>
</dbReference>
<comment type="caution">
    <text evidence="2">The sequence shown here is derived from an EMBL/GenBank/DDBJ whole genome shotgun (WGS) entry which is preliminary data.</text>
</comment>
<sequence>MADLEEAIRLGREAVKCTACDHPNRAVYLNNLGLRHGDRLKRMGDANGDFKASIHLFSDALRLSNASPLYRIQAGQNAFNYYAYANNWESARIVSNTVINLLPRLSLRWLSRSDQQHLIKNITNFSSRAASAVLQTGGTAAEAIEILEAGRGIIAGFIFDSQSDIPRLKESQPELYFEYMRHRQEVNLPFSTITKPDPRPLRGLVSAPHASASGLQSSMVVPILQRHQHVEELDDVEAKIRKAPGFERFLLPPTTTELMDLATHGPIVSFNVTEYRSDVLLVTAYNIVGLHLKKLRLDDLVRYTSKLVGENKLSVGKPSTKTRRQGELQHILKWLWDVAVNPVLHQLGFISPLPPDSLPHIWWVTSGYMGLMPLHAAGNGKELTSDYVVSSFIPTLKAIKYSREKQLRRPLEPNPNMLVVEMPNTVGMRFLKTEEELKSIKKSICPAVLINPSKACVLNEIRMRHIVHFSCHGNSESTDPSAGGLFLGPAENGMAEHLTVRELADTRLEEPQIAFLSACSTAENSSEELIDEVIHVASAFQQIGFPHVVGTLWEASDNAAIQVAGAFYEVLIRILKEDGLRAQHHVVADALHEAVKSPGSGLAMEQLQVIIESFSKEITRVLSNQVVLQALLSVSFRE</sequence>
<reference evidence="2 3" key="1">
    <citation type="submission" date="2020-01" db="EMBL/GenBank/DDBJ databases">
        <title>Draft genome sequence of Aspergillus udagawae IFM 46972.</title>
        <authorList>
            <person name="Takahashi H."/>
            <person name="Yaguchi T."/>
        </authorList>
    </citation>
    <scope>NUCLEOTIDE SEQUENCE [LARGE SCALE GENOMIC DNA]</scope>
    <source>
        <strain evidence="2 3">IFM 46972</strain>
    </source>
</reference>
<gene>
    <name evidence="2" type="ORF">IFM46972_06358</name>
</gene>
<dbReference type="Proteomes" id="UP000465221">
    <property type="component" value="Unassembled WGS sequence"/>
</dbReference>
<dbReference type="InterPro" id="IPR024983">
    <property type="entry name" value="CHAT_dom"/>
</dbReference>
<dbReference type="Pfam" id="PF12770">
    <property type="entry name" value="CHAT"/>
    <property type="match status" value="1"/>
</dbReference>
<dbReference type="InterPro" id="IPR011990">
    <property type="entry name" value="TPR-like_helical_dom_sf"/>
</dbReference>
<evidence type="ECO:0000259" key="1">
    <source>
        <dbReference type="Pfam" id="PF12770"/>
    </source>
</evidence>
<organism evidence="2 3">
    <name type="scientific">Aspergillus udagawae</name>
    <dbReference type="NCBI Taxonomy" id="91492"/>
    <lineage>
        <taxon>Eukaryota</taxon>
        <taxon>Fungi</taxon>
        <taxon>Dikarya</taxon>
        <taxon>Ascomycota</taxon>
        <taxon>Pezizomycotina</taxon>
        <taxon>Eurotiomycetes</taxon>
        <taxon>Eurotiomycetidae</taxon>
        <taxon>Eurotiales</taxon>
        <taxon>Aspergillaceae</taxon>
        <taxon>Aspergillus</taxon>
        <taxon>Aspergillus subgen. Fumigati</taxon>
    </lineage>
</organism>
<evidence type="ECO:0000313" key="3">
    <source>
        <dbReference type="Proteomes" id="UP000465221"/>
    </source>
</evidence>
<protein>
    <recommendedName>
        <fullName evidence="1">CHAT domain-containing protein</fullName>
    </recommendedName>
</protein>
<dbReference type="EMBL" id="BLKC01000042">
    <property type="protein sequence ID" value="GFF40872.1"/>
    <property type="molecule type" value="Genomic_DNA"/>
</dbReference>
<proteinExistence type="predicted"/>
<dbReference type="AlphaFoldDB" id="A0A8H3P3A0"/>
<name>A0A8H3P3A0_9EURO</name>